<feature type="non-terminal residue" evidence="1">
    <location>
        <position position="1"/>
    </location>
</feature>
<proteinExistence type="predicted"/>
<comment type="caution">
    <text evidence="1">The sequence shown here is derived from an EMBL/GenBank/DDBJ whole genome shotgun (WGS) entry which is preliminary data.</text>
</comment>
<reference evidence="2" key="1">
    <citation type="submission" date="2022-10" db="EMBL/GenBank/DDBJ databases">
        <title>Genome assembly of Pristionchus species.</title>
        <authorList>
            <person name="Yoshida K."/>
            <person name="Sommer R.J."/>
        </authorList>
    </citation>
    <scope>NUCLEOTIDE SEQUENCE [LARGE SCALE GENOMIC DNA]</scope>
    <source>
        <strain evidence="2">RS5460</strain>
    </source>
</reference>
<name>A0AAN5I0S2_9BILA</name>
<dbReference type="Proteomes" id="UP001328107">
    <property type="component" value="Unassembled WGS sequence"/>
</dbReference>
<protein>
    <submittedName>
        <fullName evidence="1">Uncharacterized protein</fullName>
    </submittedName>
</protein>
<feature type="non-terminal residue" evidence="1">
    <location>
        <position position="97"/>
    </location>
</feature>
<gene>
    <name evidence="1" type="ORF">PMAYCL1PPCAC_17296</name>
</gene>
<organism evidence="1 2">
    <name type="scientific">Pristionchus mayeri</name>
    <dbReference type="NCBI Taxonomy" id="1317129"/>
    <lineage>
        <taxon>Eukaryota</taxon>
        <taxon>Metazoa</taxon>
        <taxon>Ecdysozoa</taxon>
        <taxon>Nematoda</taxon>
        <taxon>Chromadorea</taxon>
        <taxon>Rhabditida</taxon>
        <taxon>Rhabditina</taxon>
        <taxon>Diplogasteromorpha</taxon>
        <taxon>Diplogasteroidea</taxon>
        <taxon>Neodiplogasteridae</taxon>
        <taxon>Pristionchus</taxon>
    </lineage>
</organism>
<evidence type="ECO:0000313" key="2">
    <source>
        <dbReference type="Proteomes" id="UP001328107"/>
    </source>
</evidence>
<evidence type="ECO:0000313" key="1">
    <source>
        <dbReference type="EMBL" id="GMR47101.1"/>
    </source>
</evidence>
<sequence length="97" mass="11581">EVKLDWIEMPFFRVVQSIRFLRPRIEYFHHQSNRLLYRQFSSVVRECSHYESGEDGHSEDVVFDRVMPECLRQRIQRSLARSIDDYSSTLVVLNGSS</sequence>
<keyword evidence="2" id="KW-1185">Reference proteome</keyword>
<accession>A0AAN5I0S2</accession>
<dbReference type="EMBL" id="BTRK01000004">
    <property type="protein sequence ID" value="GMR47101.1"/>
    <property type="molecule type" value="Genomic_DNA"/>
</dbReference>
<dbReference type="AlphaFoldDB" id="A0AAN5I0S2"/>